<keyword evidence="2" id="KW-1185">Reference proteome</keyword>
<organism evidence="1 2">
    <name type="scientific">Hominisplanchenecus murintestinalis</name>
    <dbReference type="NCBI Taxonomy" id="2941517"/>
    <lineage>
        <taxon>Bacteria</taxon>
        <taxon>Bacillati</taxon>
        <taxon>Bacillota</taxon>
        <taxon>Clostridia</taxon>
        <taxon>Lachnospirales</taxon>
        <taxon>Lachnospiraceae</taxon>
        <taxon>Hominisplanchenecus</taxon>
    </lineage>
</organism>
<comment type="caution">
    <text evidence="1">The sequence shown here is derived from an EMBL/GenBank/DDBJ whole genome shotgun (WGS) entry which is preliminary data.</text>
</comment>
<name>A0AC61QYT7_9FIRM</name>
<sequence>MVATFLQQELSDELKKIFKGFRLKNPQGEESELNIFEQLLPMPEPAAEQEEIPSELLENGLAEEQTAPDPYPYIVVRIADGEIKDENSAQEANITLLFGTYEPDYDKQGHKDILNIIAKIYERFAKFPVLNGKYTIQYPILWTLQDEESYPFYFGGMNLTFEIAAVRREDPYA</sequence>
<evidence type="ECO:0000313" key="1">
    <source>
        <dbReference type="EMBL" id="TGX97712.1"/>
    </source>
</evidence>
<evidence type="ECO:0000313" key="2">
    <source>
        <dbReference type="Proteomes" id="UP000307720"/>
    </source>
</evidence>
<accession>A0AC61QYT7</accession>
<reference evidence="1" key="1">
    <citation type="submission" date="2019-04" db="EMBL/GenBank/DDBJ databases">
        <title>Microbes associate with the intestines of laboratory mice.</title>
        <authorList>
            <person name="Navarre W."/>
            <person name="Wong E."/>
            <person name="Huang K."/>
            <person name="Tropini C."/>
            <person name="Ng K."/>
            <person name="Yu B."/>
        </authorList>
    </citation>
    <scope>NUCLEOTIDE SEQUENCE</scope>
    <source>
        <strain evidence="1">NM72_1-8</strain>
    </source>
</reference>
<gene>
    <name evidence="1" type="ORF">E5357_11645</name>
</gene>
<dbReference type="Proteomes" id="UP000307720">
    <property type="component" value="Unassembled WGS sequence"/>
</dbReference>
<dbReference type="EMBL" id="SRZB01000027">
    <property type="protein sequence ID" value="TGX97712.1"/>
    <property type="molecule type" value="Genomic_DNA"/>
</dbReference>
<protein>
    <submittedName>
        <fullName evidence="1">Uncharacterized protein</fullName>
    </submittedName>
</protein>
<proteinExistence type="predicted"/>